<proteinExistence type="predicted"/>
<dbReference type="Gene3D" id="3.30.1490.300">
    <property type="match status" value="1"/>
</dbReference>
<organism evidence="1 2">
    <name type="scientific">Inmirania thermothiophila</name>
    <dbReference type="NCBI Taxonomy" id="1750597"/>
    <lineage>
        <taxon>Bacteria</taxon>
        <taxon>Pseudomonadati</taxon>
        <taxon>Pseudomonadota</taxon>
        <taxon>Gammaproteobacteria</taxon>
        <taxon>Chromatiales</taxon>
        <taxon>Ectothiorhodospiraceae</taxon>
        <taxon>Inmirania</taxon>
    </lineage>
</organism>
<dbReference type="EMBL" id="RJVI01000001">
    <property type="protein sequence ID" value="ROR34210.1"/>
    <property type="molecule type" value="Genomic_DNA"/>
</dbReference>
<accession>A0A3N1Y627</accession>
<gene>
    <name evidence="1" type="ORF">EDC57_0106</name>
</gene>
<comment type="caution">
    <text evidence="1">The sequence shown here is derived from an EMBL/GenBank/DDBJ whole genome shotgun (WGS) entry which is preliminary data.</text>
</comment>
<dbReference type="SUPFAM" id="SSF53067">
    <property type="entry name" value="Actin-like ATPase domain"/>
    <property type="match status" value="1"/>
</dbReference>
<dbReference type="RefSeq" id="WP_123399198.1">
    <property type="nucleotide sequence ID" value="NZ_RJVI01000001.1"/>
</dbReference>
<dbReference type="Proteomes" id="UP000276634">
    <property type="component" value="Unassembled WGS sequence"/>
</dbReference>
<sequence>MVEACERWVEGDQRWRGRAACAVLARSEYKLLQVERPQVAEAELAEAVRWRIRDLLDFPAASAVVDVFPVGEAGDARPQLYAVAAPGEAVDARVRALRGAGMRVRAIEIPELALARLAGAAGPADRAVALLAAETGTSLLVVARNGALYLARTLPVGVEVAAASAPAADGTGLALEVDPRIESMALELQRTFDHFESHFGLGAVQELLVVTGEGAAEAAARLDAALGVRARALEAQALGRWDAERAALDPAAACALGAVLRLREEGA</sequence>
<name>A0A3N1Y627_9GAMM</name>
<reference evidence="1 2" key="1">
    <citation type="submission" date="2018-11" db="EMBL/GenBank/DDBJ databases">
        <title>Genomic Encyclopedia of Type Strains, Phase IV (KMG-IV): sequencing the most valuable type-strain genomes for metagenomic binning, comparative biology and taxonomic classification.</title>
        <authorList>
            <person name="Goeker M."/>
        </authorList>
    </citation>
    <scope>NUCLEOTIDE SEQUENCE [LARGE SCALE GENOMIC DNA]</scope>
    <source>
        <strain evidence="1 2">DSM 100275</strain>
    </source>
</reference>
<dbReference type="PANTHER" id="PTHR32432:SF3">
    <property type="entry name" value="ETHANOLAMINE UTILIZATION PROTEIN EUTJ"/>
    <property type="match status" value="1"/>
</dbReference>
<dbReference type="AlphaFoldDB" id="A0A3N1Y627"/>
<keyword evidence="2" id="KW-1185">Reference proteome</keyword>
<dbReference type="InterPro" id="IPR043129">
    <property type="entry name" value="ATPase_NBD"/>
</dbReference>
<dbReference type="Gene3D" id="3.30.420.40">
    <property type="match status" value="2"/>
</dbReference>
<dbReference type="InterPro" id="IPR050696">
    <property type="entry name" value="FtsA/MreB"/>
</dbReference>
<evidence type="ECO:0000313" key="1">
    <source>
        <dbReference type="EMBL" id="ROR34210.1"/>
    </source>
</evidence>
<dbReference type="PANTHER" id="PTHR32432">
    <property type="entry name" value="CELL DIVISION PROTEIN FTSA-RELATED"/>
    <property type="match status" value="1"/>
</dbReference>
<protein>
    <submittedName>
        <fullName evidence="1">MSHA biogenesis protein MshI</fullName>
    </submittedName>
</protein>
<evidence type="ECO:0000313" key="2">
    <source>
        <dbReference type="Proteomes" id="UP000276634"/>
    </source>
</evidence>
<dbReference type="OrthoDB" id="5296002at2"/>